<evidence type="ECO:0000313" key="2">
    <source>
        <dbReference type="Proteomes" id="UP001184230"/>
    </source>
</evidence>
<comment type="caution">
    <text evidence="1">The sequence shown here is derived from an EMBL/GenBank/DDBJ whole genome shotgun (WGS) entry which is preliminary data.</text>
</comment>
<organism evidence="1 2">
    <name type="scientific">Variovorax soli</name>
    <dbReference type="NCBI Taxonomy" id="376815"/>
    <lineage>
        <taxon>Bacteria</taxon>
        <taxon>Pseudomonadati</taxon>
        <taxon>Pseudomonadota</taxon>
        <taxon>Betaproteobacteria</taxon>
        <taxon>Burkholderiales</taxon>
        <taxon>Comamonadaceae</taxon>
        <taxon>Variovorax</taxon>
    </lineage>
</organism>
<accession>A0ABU1NES4</accession>
<protein>
    <recommendedName>
        <fullName evidence="3">Type III secretion system major needle protein, YscF/MxiH/PrgI family</fullName>
    </recommendedName>
</protein>
<gene>
    <name evidence="1" type="ORF">J2739_002731</name>
</gene>
<evidence type="ECO:0008006" key="3">
    <source>
        <dbReference type="Google" id="ProtNLM"/>
    </source>
</evidence>
<name>A0ABU1NES4_9BURK</name>
<dbReference type="Proteomes" id="UP001184230">
    <property type="component" value="Unassembled WGS sequence"/>
</dbReference>
<dbReference type="RefSeq" id="WP_309902458.1">
    <property type="nucleotide sequence ID" value="NZ_JAVDRF010000005.1"/>
</dbReference>
<keyword evidence="2" id="KW-1185">Reference proteome</keyword>
<reference evidence="1 2" key="1">
    <citation type="submission" date="2023-07" db="EMBL/GenBank/DDBJ databases">
        <title>Sorghum-associated microbial communities from plants grown in Nebraska, USA.</title>
        <authorList>
            <person name="Schachtman D."/>
        </authorList>
    </citation>
    <scope>NUCLEOTIDE SEQUENCE [LARGE SCALE GENOMIC DNA]</scope>
    <source>
        <strain evidence="1 2">DS1781</strain>
    </source>
</reference>
<evidence type="ECO:0000313" key="1">
    <source>
        <dbReference type="EMBL" id="MDR6536958.1"/>
    </source>
</evidence>
<proteinExistence type="predicted"/>
<sequence>MINTNLPIAPAPVSAAKPVTADADSLSGVSSLAHAVLVSGGIEERMGQTLRTMSDQNFDVSAADLLKLQSEHAELSVWTETVSGSIHALYAPLKEAANKIS</sequence>
<dbReference type="EMBL" id="JAVDRF010000005">
    <property type="protein sequence ID" value="MDR6536958.1"/>
    <property type="molecule type" value="Genomic_DNA"/>
</dbReference>